<dbReference type="EMBL" id="AGEJ01000018">
    <property type="protein sequence ID" value="EMD16497.1"/>
    <property type="molecule type" value="Genomic_DNA"/>
</dbReference>
<accession>M2P862</accession>
<dbReference type="Proteomes" id="UP000011758">
    <property type="component" value="Unassembled WGS sequence"/>
</dbReference>
<dbReference type="AlphaFoldDB" id="M2P862"/>
<evidence type="ECO:0000256" key="1">
    <source>
        <dbReference type="SAM" id="Phobius"/>
    </source>
</evidence>
<feature type="transmembrane region" description="Helical" evidence="1">
    <location>
        <begin position="20"/>
        <end position="37"/>
    </location>
</feature>
<feature type="transmembrane region" description="Helical" evidence="1">
    <location>
        <begin position="49"/>
        <end position="72"/>
    </location>
</feature>
<keyword evidence="1" id="KW-0472">Membrane</keyword>
<proteinExistence type="predicted"/>
<comment type="caution">
    <text evidence="2">The sequence shown here is derived from an EMBL/GenBank/DDBJ whole genome shotgun (WGS) entry which is preliminary data.</text>
</comment>
<dbReference type="BioCyc" id="ECAT999415-HMP:GTTI-1077-MONOMER"/>
<keyword evidence="3" id="KW-1185">Reference proteome</keyword>
<keyword evidence="1" id="KW-1133">Transmembrane helix</keyword>
<protein>
    <submittedName>
        <fullName evidence="2">Uncharacterized protein</fullName>
    </submittedName>
</protein>
<keyword evidence="1" id="KW-0812">Transmembrane</keyword>
<evidence type="ECO:0000313" key="3">
    <source>
        <dbReference type="Proteomes" id="UP000011758"/>
    </source>
</evidence>
<sequence>MMKFDKKIFKKHYGSLYFKGMYWGFGIALLFLQLIYYPSLFGWAVAQSYIGVLAVCMTLLLISIGVSGFLYFDRKRLAKNQQQWIDQNCIFYRLEKRKMLTLKSAEPHILTYQVQSIKELKIENAYLTILGKIHLTDESDDVKIHYYINQVRIPRCFTNEEKIIRLSANKKRK</sequence>
<gene>
    <name evidence="2" type="ORF">HMPREF9943_01051</name>
</gene>
<dbReference type="RefSeq" id="WP_004802806.1">
    <property type="nucleotide sequence ID" value="NZ_KB446648.1"/>
</dbReference>
<reference evidence="2 3" key="1">
    <citation type="submission" date="2013-02" db="EMBL/GenBank/DDBJ databases">
        <title>The Genome Sequence of Lactobacillus catenaformis F0143.</title>
        <authorList>
            <consortium name="The Broad Institute Genome Sequencing Platform"/>
            <person name="Earl A."/>
            <person name="Ward D."/>
            <person name="Feldgarden M."/>
            <person name="Gevers D."/>
            <person name="Izard J."/>
            <person name="Blanton J.M."/>
            <person name="Mathney J."/>
            <person name="Dewhirst F.E."/>
            <person name="Young S.K."/>
            <person name="Zeng Q."/>
            <person name="Gargeya S."/>
            <person name="Fitzgerald M."/>
            <person name="Haas B."/>
            <person name="Abouelleil A."/>
            <person name="Alvarado L."/>
            <person name="Arachchi H.M."/>
            <person name="Berlin A."/>
            <person name="Chapman S.B."/>
            <person name="Gearin G."/>
            <person name="Goldberg J."/>
            <person name="Griggs A."/>
            <person name="Gujja S."/>
            <person name="Hansen M."/>
            <person name="Heiman D."/>
            <person name="Howarth C."/>
            <person name="Larimer J."/>
            <person name="Lui A."/>
            <person name="MacDonald P.J.P."/>
            <person name="McCowen C."/>
            <person name="Montmayeur A."/>
            <person name="Murphy C."/>
            <person name="Neiman D."/>
            <person name="Pearson M."/>
            <person name="Priest M."/>
            <person name="Roberts A."/>
            <person name="Saif S."/>
            <person name="Shea T."/>
            <person name="Sisk P."/>
            <person name="Stolte C."/>
            <person name="Sykes S."/>
            <person name="Wortman J."/>
            <person name="Nusbaum C."/>
            <person name="Birren B."/>
        </authorList>
    </citation>
    <scope>NUCLEOTIDE SEQUENCE [LARGE SCALE GENOMIC DNA]</scope>
    <source>
        <strain evidence="2 3">OT 569</strain>
    </source>
</reference>
<name>M2P862_9FIRM</name>
<dbReference type="STRING" id="999415.HMPREF9943_01051"/>
<organism evidence="2 3">
    <name type="scientific">Eggerthia catenaformis OT 569 = DSM 20559</name>
    <dbReference type="NCBI Taxonomy" id="999415"/>
    <lineage>
        <taxon>Bacteria</taxon>
        <taxon>Bacillati</taxon>
        <taxon>Bacillota</taxon>
        <taxon>Erysipelotrichia</taxon>
        <taxon>Erysipelotrichales</taxon>
        <taxon>Coprobacillaceae</taxon>
        <taxon>Eggerthia</taxon>
    </lineage>
</organism>
<evidence type="ECO:0000313" key="2">
    <source>
        <dbReference type="EMBL" id="EMD16497.1"/>
    </source>
</evidence>